<keyword evidence="4 7" id="KW-0812">Transmembrane</keyword>
<evidence type="ECO:0000256" key="4">
    <source>
        <dbReference type="ARBA" id="ARBA00022692"/>
    </source>
</evidence>
<feature type="transmembrane region" description="Helical" evidence="7">
    <location>
        <begin position="401"/>
        <end position="429"/>
    </location>
</feature>
<evidence type="ECO:0000256" key="2">
    <source>
        <dbReference type="ARBA" id="ARBA00005697"/>
    </source>
</evidence>
<gene>
    <name evidence="10" type="primary">yjcD</name>
    <name evidence="9" type="ORF">DPR02_31995</name>
    <name evidence="11" type="ORF">E3D37_26080</name>
    <name evidence="8" type="ORF">JAO13_00675</name>
    <name evidence="10" type="ORF">NCTC10661_02724</name>
</gene>
<accession>A0A102UA09</accession>
<evidence type="ECO:0000313" key="8">
    <source>
        <dbReference type="EMBL" id="MBH9694959.1"/>
    </source>
</evidence>
<name>A0A102UA09_BURCE</name>
<dbReference type="eggNOG" id="COG2252">
    <property type="taxonomic scope" value="Bacteria"/>
</dbReference>
<feature type="transmembrane region" description="Helical" evidence="7">
    <location>
        <begin position="189"/>
        <end position="208"/>
    </location>
</feature>
<dbReference type="Pfam" id="PF00860">
    <property type="entry name" value="Xan_ur_permease"/>
    <property type="match status" value="1"/>
</dbReference>
<feature type="transmembrane region" description="Helical" evidence="7">
    <location>
        <begin position="149"/>
        <end position="169"/>
    </location>
</feature>
<dbReference type="PANTHER" id="PTHR43337">
    <property type="entry name" value="XANTHINE/URACIL PERMEASE C887.17-RELATED"/>
    <property type="match status" value="1"/>
</dbReference>
<dbReference type="Proteomes" id="UP000645612">
    <property type="component" value="Unassembled WGS sequence"/>
</dbReference>
<feature type="transmembrane region" description="Helical" evidence="7">
    <location>
        <begin position="96"/>
        <end position="115"/>
    </location>
</feature>
<dbReference type="GO" id="GO:0015208">
    <property type="term" value="F:guanine transmembrane transporter activity"/>
    <property type="evidence" value="ECO:0007669"/>
    <property type="project" value="TreeGrafter"/>
</dbReference>
<dbReference type="Proteomes" id="UP000298234">
    <property type="component" value="Unassembled WGS sequence"/>
</dbReference>
<dbReference type="InterPro" id="IPR045018">
    <property type="entry name" value="Azg-like"/>
</dbReference>
<evidence type="ECO:0000313" key="14">
    <source>
        <dbReference type="Proteomes" id="UP000298234"/>
    </source>
</evidence>
<comment type="similarity">
    <text evidence="2">Belongs to the nucleobase:cation symporter-2 (NCS2) (TC 2.A.40) family. Azg-like subfamily.</text>
</comment>
<dbReference type="Proteomes" id="UP000250416">
    <property type="component" value="Unassembled WGS sequence"/>
</dbReference>
<keyword evidence="5 7" id="KW-1133">Transmembrane helix</keyword>
<reference evidence="8" key="4">
    <citation type="submission" date="2020-12" db="EMBL/GenBank/DDBJ databases">
        <title>Burkholderia cepacia complex in Mexico.</title>
        <authorList>
            <person name="Estrada P."/>
        </authorList>
    </citation>
    <scope>NUCLEOTIDE SEQUENCE</scope>
    <source>
        <strain evidence="8">871</strain>
    </source>
</reference>
<evidence type="ECO:0000313" key="13">
    <source>
        <dbReference type="Proteomes" id="UP000250416"/>
    </source>
</evidence>
<evidence type="ECO:0000313" key="11">
    <source>
        <dbReference type="EMBL" id="TEU41751.1"/>
    </source>
</evidence>
<keyword evidence="6 7" id="KW-0472">Membrane</keyword>
<dbReference type="InterPro" id="IPR006043">
    <property type="entry name" value="NCS2"/>
</dbReference>
<feature type="transmembrane region" description="Helical" evidence="7">
    <location>
        <begin position="215"/>
        <end position="233"/>
    </location>
</feature>
<feature type="transmembrane region" description="Helical" evidence="7">
    <location>
        <begin position="121"/>
        <end position="142"/>
    </location>
</feature>
<dbReference type="GO" id="GO:0005886">
    <property type="term" value="C:plasma membrane"/>
    <property type="evidence" value="ECO:0007669"/>
    <property type="project" value="TreeGrafter"/>
</dbReference>
<dbReference type="EMBL" id="QLUZ01000027">
    <property type="protein sequence ID" value="RAQ01766.1"/>
    <property type="molecule type" value="Genomic_DNA"/>
</dbReference>
<feature type="transmembrane region" description="Helical" evidence="7">
    <location>
        <begin position="42"/>
        <end position="64"/>
    </location>
</feature>
<dbReference type="EMBL" id="SNSQ01000034">
    <property type="protein sequence ID" value="TEU41751.1"/>
    <property type="molecule type" value="Genomic_DNA"/>
</dbReference>
<protein>
    <submittedName>
        <fullName evidence="8">NCS2 family permease</fullName>
    </submittedName>
    <submittedName>
        <fullName evidence="10">Xanthine/uracil/vitamin C transporter</fullName>
    </submittedName>
</protein>
<reference evidence="10 13" key="2">
    <citation type="submission" date="2018-06" db="EMBL/GenBank/DDBJ databases">
        <authorList>
            <consortium name="Pathogen Informatics"/>
            <person name="Doyle S."/>
        </authorList>
    </citation>
    <scope>NUCLEOTIDE SEQUENCE [LARGE SCALE GENOMIC DNA]</scope>
    <source>
        <strain evidence="10 13">NCTC10661</strain>
    </source>
</reference>
<dbReference type="Proteomes" id="UP000248899">
    <property type="component" value="Unassembled WGS sequence"/>
</dbReference>
<dbReference type="OrthoDB" id="9808458at2"/>
<evidence type="ECO:0000256" key="1">
    <source>
        <dbReference type="ARBA" id="ARBA00004141"/>
    </source>
</evidence>
<reference evidence="9 12" key="1">
    <citation type="submission" date="2018-06" db="EMBL/GenBank/DDBJ databases">
        <title>Towards the identification of Burkholderia cepacia strain which caused fatal septicemia.</title>
        <authorList>
            <person name="Bui L.A.T."/>
            <person name="Zakharova I.B."/>
            <person name="Shpak I.M."/>
            <person name="Teteryatnikova N."/>
            <person name="Ustinov D.V."/>
            <person name="Kuzyutina Y.A."/>
            <person name="Nguyen H.N."/>
            <person name="Antonov A.S."/>
            <person name="Avdyusheva E.F."/>
            <person name="Victorov D.V."/>
        </authorList>
    </citation>
    <scope>NUCLEOTIDE SEQUENCE [LARGE SCALE GENOMIC DNA]</scope>
    <source>
        <strain evidence="9 12">PT02</strain>
    </source>
</reference>
<dbReference type="EMBL" id="UARD01000012">
    <property type="protein sequence ID" value="SPV18393.1"/>
    <property type="molecule type" value="Genomic_DNA"/>
</dbReference>
<evidence type="ECO:0000313" key="10">
    <source>
        <dbReference type="EMBL" id="SPV18393.1"/>
    </source>
</evidence>
<comment type="caution">
    <text evidence="8">The sequence shown here is derived from an EMBL/GenBank/DDBJ whole genome shotgun (WGS) entry which is preliminary data.</text>
</comment>
<feature type="transmembrane region" description="Helical" evidence="7">
    <location>
        <begin position="265"/>
        <end position="283"/>
    </location>
</feature>
<feature type="transmembrane region" description="Helical" evidence="7">
    <location>
        <begin position="378"/>
        <end position="395"/>
    </location>
</feature>
<feature type="transmembrane region" description="Helical" evidence="7">
    <location>
        <begin position="441"/>
        <end position="461"/>
    </location>
</feature>
<comment type="subcellular location">
    <subcellularLocation>
        <location evidence="1">Membrane</location>
        <topology evidence="1">Multi-pass membrane protein</topology>
    </subcellularLocation>
</comment>
<reference evidence="11 14" key="3">
    <citation type="submission" date="2019-03" db="EMBL/GenBank/DDBJ databases">
        <title>Burkholderia cepacia outbreak.</title>
        <authorList>
            <person name="Farzana R."/>
            <person name="Walsh T.R."/>
        </authorList>
    </citation>
    <scope>NUCLEOTIDE SEQUENCE [LARGE SCALE GENOMIC DNA]</scope>
    <source>
        <strain evidence="11">D13</strain>
        <strain evidence="14">d13</strain>
    </source>
</reference>
<evidence type="ECO:0000313" key="9">
    <source>
        <dbReference type="EMBL" id="RAQ01766.1"/>
    </source>
</evidence>
<evidence type="ECO:0000256" key="5">
    <source>
        <dbReference type="ARBA" id="ARBA00022989"/>
    </source>
</evidence>
<dbReference type="EMBL" id="JAEDXG010000001">
    <property type="protein sequence ID" value="MBH9694959.1"/>
    <property type="molecule type" value="Genomic_DNA"/>
</dbReference>
<evidence type="ECO:0000313" key="12">
    <source>
        <dbReference type="Proteomes" id="UP000248899"/>
    </source>
</evidence>
<evidence type="ECO:0000256" key="3">
    <source>
        <dbReference type="ARBA" id="ARBA00022448"/>
    </source>
</evidence>
<proteinExistence type="inferred from homology"/>
<organism evidence="8 15">
    <name type="scientific">Burkholderia cepacia</name>
    <name type="common">Pseudomonas cepacia</name>
    <dbReference type="NCBI Taxonomy" id="292"/>
    <lineage>
        <taxon>Bacteria</taxon>
        <taxon>Pseudomonadati</taxon>
        <taxon>Pseudomonadota</taxon>
        <taxon>Betaproteobacteria</taxon>
        <taxon>Burkholderiales</taxon>
        <taxon>Burkholderiaceae</taxon>
        <taxon>Burkholderia</taxon>
        <taxon>Burkholderia cepacia complex</taxon>
    </lineage>
</organism>
<evidence type="ECO:0000256" key="7">
    <source>
        <dbReference type="SAM" id="Phobius"/>
    </source>
</evidence>
<accession>A0A1I0G1P2</accession>
<dbReference type="AlphaFoldDB" id="A0A102UA09"/>
<keyword evidence="3" id="KW-0813">Transport</keyword>
<evidence type="ECO:0000313" key="15">
    <source>
        <dbReference type="Proteomes" id="UP000645612"/>
    </source>
</evidence>
<dbReference type="STRING" id="292.WI67_31140"/>
<feature type="transmembrane region" description="Helical" evidence="7">
    <location>
        <begin position="70"/>
        <end position="89"/>
    </location>
</feature>
<dbReference type="RefSeq" id="WP_021156467.1">
    <property type="nucleotide sequence ID" value="NZ_CADDZZ010000009.1"/>
</dbReference>
<evidence type="ECO:0000256" key="6">
    <source>
        <dbReference type="ARBA" id="ARBA00023136"/>
    </source>
</evidence>
<dbReference type="PANTHER" id="PTHR43337:SF4">
    <property type="entry name" value="GUANINE_HYPOXANTHINE PERMEASE GHXQ"/>
    <property type="match status" value="1"/>
</dbReference>
<feature type="transmembrane region" description="Helical" evidence="7">
    <location>
        <begin position="347"/>
        <end position="366"/>
    </location>
</feature>
<sequence>MSDTPVQPTVDVGAAESDFGTQGVIDRYFGISSRGSTQRTEIVAGVTTFLAMVYSVFVVPGMFGKAGFDTSAVFVAVCLTTAFGSLLMGLWAKLPIAIGCAISLTAFTAFGLVLGKGLHPTVALGAVFLMGLVFTGISVTGVRSWILRNLPAGVAHGTGIGIGLFLLLIASNDVGLVIKNPGAGLPVSLGQITALPVIMSVVGLAAIFGLEKRRVPGGILLVVIAISIFGLIFDPAVKYHGVFALPSLSAPGHASLIGAMDIKGALSMAVLPSVLALVMTAVFDATGTIRAVAGQAGQLDENGRIINGGRALTADSISSIFSGFLGGAPAAAYIESSVGVAAGAKTGLAAAVVGLLFLVVMFFSPLAGLVPSYATAPALMYVGLLMLGSVSKLHMDDMVDAMSGLVCAVFIVLTANIVTGIMLGFSTLVIGRIASGEFRKLNVGTVLIAAVLVTFYLGGWAI</sequence>